<dbReference type="GO" id="GO:0003724">
    <property type="term" value="F:RNA helicase activity"/>
    <property type="evidence" value="ECO:0007669"/>
    <property type="project" value="UniProtKB-EC"/>
</dbReference>
<accession>A0A166AH11</accession>
<dbReference type="CDD" id="cd18787">
    <property type="entry name" value="SF2_C_DEAD"/>
    <property type="match status" value="1"/>
</dbReference>
<feature type="region of interest" description="Disordered" evidence="6">
    <location>
        <begin position="553"/>
        <end position="572"/>
    </location>
</feature>
<dbReference type="OrthoDB" id="193716at2759"/>
<feature type="region of interest" description="Disordered" evidence="6">
    <location>
        <begin position="44"/>
        <end position="76"/>
    </location>
</feature>
<dbReference type="PROSITE" id="PS51194">
    <property type="entry name" value="HELICASE_CTER"/>
    <property type="match status" value="1"/>
</dbReference>
<feature type="domain" description="Helicase C-terminal" evidence="8">
    <location>
        <begin position="385"/>
        <end position="543"/>
    </location>
</feature>
<evidence type="ECO:0000256" key="6">
    <source>
        <dbReference type="SAM" id="MobiDB-lite"/>
    </source>
</evidence>
<proteinExistence type="inferred from homology"/>
<gene>
    <name evidence="9" type="ORF">SISSUDRAFT_1051595</name>
</gene>
<feature type="compositionally biased region" description="Basic and acidic residues" evidence="6">
    <location>
        <begin position="686"/>
        <end position="737"/>
    </location>
</feature>
<evidence type="ECO:0000313" key="9">
    <source>
        <dbReference type="EMBL" id="KZT35314.1"/>
    </source>
</evidence>
<dbReference type="EC" id="3.6.4.13" evidence="5"/>
<organism evidence="9 10">
    <name type="scientific">Sistotremastrum suecicum HHB10207 ss-3</name>
    <dbReference type="NCBI Taxonomy" id="1314776"/>
    <lineage>
        <taxon>Eukaryota</taxon>
        <taxon>Fungi</taxon>
        <taxon>Dikarya</taxon>
        <taxon>Basidiomycota</taxon>
        <taxon>Agaricomycotina</taxon>
        <taxon>Agaricomycetes</taxon>
        <taxon>Sistotremastrales</taxon>
        <taxon>Sistotremastraceae</taxon>
        <taxon>Sistotremastrum</taxon>
    </lineage>
</organism>
<evidence type="ECO:0000256" key="3">
    <source>
        <dbReference type="ARBA" id="ARBA00022840"/>
    </source>
</evidence>
<comment type="domain">
    <text evidence="5">The Q motif is unique to and characteristic of the DEAD box family of RNA helicases and controls ATP binding and hydrolysis.</text>
</comment>
<dbReference type="Pfam" id="PF00271">
    <property type="entry name" value="Helicase_C"/>
    <property type="match status" value="1"/>
</dbReference>
<evidence type="ECO:0000256" key="5">
    <source>
        <dbReference type="RuleBase" id="RU365068"/>
    </source>
</evidence>
<dbReference type="InterPro" id="IPR001650">
    <property type="entry name" value="Helicase_C-like"/>
</dbReference>
<dbReference type="SMART" id="SM00487">
    <property type="entry name" value="DEXDc"/>
    <property type="match status" value="1"/>
</dbReference>
<feature type="compositionally biased region" description="Low complexity" evidence="6">
    <location>
        <begin position="49"/>
        <end position="60"/>
    </location>
</feature>
<dbReference type="GO" id="GO:0005524">
    <property type="term" value="F:ATP binding"/>
    <property type="evidence" value="ECO:0007669"/>
    <property type="project" value="UniProtKB-UniRule"/>
</dbReference>
<name>A0A166AH11_9AGAM</name>
<keyword evidence="2 5" id="KW-0378">Hydrolase</keyword>
<comment type="similarity">
    <text evidence="5">Belongs to the DEAD box helicase family.</text>
</comment>
<protein>
    <recommendedName>
        <fullName evidence="5">ATP-dependent RNA helicase</fullName>
        <ecNumber evidence="5">3.6.4.13</ecNumber>
    </recommendedName>
</protein>
<dbReference type="SUPFAM" id="SSF52540">
    <property type="entry name" value="P-loop containing nucleoside triphosphate hydrolases"/>
    <property type="match status" value="1"/>
</dbReference>
<keyword evidence="4 5" id="KW-0694">RNA-binding</keyword>
<evidence type="ECO:0000259" key="8">
    <source>
        <dbReference type="PROSITE" id="PS51194"/>
    </source>
</evidence>
<dbReference type="GO" id="GO:0003723">
    <property type="term" value="F:RNA binding"/>
    <property type="evidence" value="ECO:0007669"/>
    <property type="project" value="UniProtKB-UniRule"/>
</dbReference>
<dbReference type="EMBL" id="KV428144">
    <property type="protein sequence ID" value="KZT35314.1"/>
    <property type="molecule type" value="Genomic_DNA"/>
</dbReference>
<reference evidence="9 10" key="1">
    <citation type="journal article" date="2016" name="Mol. Biol. Evol.">
        <title>Comparative Genomics of Early-Diverging Mushroom-Forming Fungi Provides Insights into the Origins of Lignocellulose Decay Capabilities.</title>
        <authorList>
            <person name="Nagy L.G."/>
            <person name="Riley R."/>
            <person name="Tritt A."/>
            <person name="Adam C."/>
            <person name="Daum C."/>
            <person name="Floudas D."/>
            <person name="Sun H."/>
            <person name="Yadav J.S."/>
            <person name="Pangilinan J."/>
            <person name="Larsson K.H."/>
            <person name="Matsuura K."/>
            <person name="Barry K."/>
            <person name="Labutti K."/>
            <person name="Kuo R."/>
            <person name="Ohm R.A."/>
            <person name="Bhattacharya S.S."/>
            <person name="Shirouzu T."/>
            <person name="Yoshinaga Y."/>
            <person name="Martin F.M."/>
            <person name="Grigoriev I.V."/>
            <person name="Hibbett D.S."/>
        </authorList>
    </citation>
    <scope>NUCLEOTIDE SEQUENCE [LARGE SCALE GENOMIC DNA]</scope>
    <source>
        <strain evidence="9 10">HHB10207 ss-3</strain>
    </source>
</reference>
<feature type="region of interest" description="Disordered" evidence="6">
    <location>
        <begin position="661"/>
        <end position="762"/>
    </location>
</feature>
<dbReference type="PANTHER" id="PTHR24031">
    <property type="entry name" value="RNA HELICASE"/>
    <property type="match status" value="1"/>
</dbReference>
<dbReference type="SMART" id="SM00490">
    <property type="entry name" value="HELICc"/>
    <property type="match status" value="1"/>
</dbReference>
<evidence type="ECO:0000313" key="10">
    <source>
        <dbReference type="Proteomes" id="UP000076798"/>
    </source>
</evidence>
<keyword evidence="10" id="KW-1185">Reference proteome</keyword>
<dbReference type="AlphaFoldDB" id="A0A166AH11"/>
<dbReference type="Gene3D" id="3.40.50.300">
    <property type="entry name" value="P-loop containing nucleotide triphosphate hydrolases"/>
    <property type="match status" value="2"/>
</dbReference>
<keyword evidence="3 5" id="KW-0067">ATP-binding</keyword>
<feature type="domain" description="Helicase ATP-binding" evidence="7">
    <location>
        <begin position="144"/>
        <end position="350"/>
    </location>
</feature>
<evidence type="ECO:0000256" key="4">
    <source>
        <dbReference type="ARBA" id="ARBA00022884"/>
    </source>
</evidence>
<dbReference type="Pfam" id="PF00270">
    <property type="entry name" value="DEAD"/>
    <property type="match status" value="1"/>
</dbReference>
<dbReference type="InterPro" id="IPR014001">
    <property type="entry name" value="Helicase_ATP-bd"/>
</dbReference>
<sequence>MNSALRLRLRLLGYAVPPGSSRRIQRWPLARSLSSSPFLAAKPTRPLVSSPSLSSTSISSQRWASTATAVKPQDEPMGEAAVQPEIQGAVKTGGPTFESLKDAVHPLTLKALTVKPFQHKHMTPVQAEVLSLMPELSHPYHPDTVASRPPRDLLVKAKTGTGKTVAFLVPAIEARLSLIEQKTKQAVADAGLKSDPALEARIRRSYPRQHCGTLIISPTRELATQIANEALRVAYHHEGFEVRLFVGGMSKRSQMRDWMRGRRDIVVATPGRLRDLLTSEPDIVNGLKETQTLILDEADTLLDMGFRDDLEAIIDHLPQTPVRQTFLFSATVSPAIRQVARASLDKKHHFIDVTDDSSPVHAHIPQYHTVLPSAADQIPHVLRLLIHDQLTNAGKSKTILFLPTTKLTQLYASVLREVSRSFLPAGRQTHVYEIHSKRTQEARTNTSDTFRRDTSGAAILVTSDVSARGVDYPGVTRVIQVGIPSSTEQYIHRVGRTGRAGGSGRGDLVLLPWEVGFLTWKLSDVPLKPVTTSELNAQVTALSRKYDTDGPKAFFKDGTSGSSRRSGSGPITNYNGPLLPLAEELDAKVKQFLPSLDSEAVRETFASLLGYYISKTPEMRTTKDVILQGCRDYSTEGLGLPEPPYVSDDFLQRIGYSDGRTKRWGASRNSRDFSGPRPSSPWLQRGRMDRRSDDSREFSRSDDRSFGGSSDEYRTSRYDKPAFKGRDSYEREPRRQESFGPRSGFTDGGFVKRRSFDRRDSR</sequence>
<dbReference type="InterPro" id="IPR011545">
    <property type="entry name" value="DEAD/DEAH_box_helicase_dom"/>
</dbReference>
<dbReference type="PROSITE" id="PS51192">
    <property type="entry name" value="HELICASE_ATP_BIND_1"/>
    <property type="match status" value="1"/>
</dbReference>
<evidence type="ECO:0000256" key="1">
    <source>
        <dbReference type="ARBA" id="ARBA00022741"/>
    </source>
</evidence>
<dbReference type="InterPro" id="IPR027417">
    <property type="entry name" value="P-loop_NTPase"/>
</dbReference>
<feature type="compositionally biased region" description="Low complexity" evidence="6">
    <location>
        <begin position="560"/>
        <end position="569"/>
    </location>
</feature>
<dbReference type="STRING" id="1314776.A0A166AH11"/>
<evidence type="ECO:0000259" key="7">
    <source>
        <dbReference type="PROSITE" id="PS51192"/>
    </source>
</evidence>
<keyword evidence="1 5" id="KW-0547">Nucleotide-binding</keyword>
<keyword evidence="5" id="KW-0347">Helicase</keyword>
<comment type="catalytic activity">
    <reaction evidence="5">
        <text>ATP + H2O = ADP + phosphate + H(+)</text>
        <dbReference type="Rhea" id="RHEA:13065"/>
        <dbReference type="ChEBI" id="CHEBI:15377"/>
        <dbReference type="ChEBI" id="CHEBI:15378"/>
        <dbReference type="ChEBI" id="CHEBI:30616"/>
        <dbReference type="ChEBI" id="CHEBI:43474"/>
        <dbReference type="ChEBI" id="CHEBI:456216"/>
        <dbReference type="EC" id="3.6.4.13"/>
    </reaction>
</comment>
<dbReference type="Proteomes" id="UP000076798">
    <property type="component" value="Unassembled WGS sequence"/>
</dbReference>
<comment type="function">
    <text evidence="5">RNA helicase.</text>
</comment>
<evidence type="ECO:0000256" key="2">
    <source>
        <dbReference type="ARBA" id="ARBA00022801"/>
    </source>
</evidence>
<dbReference type="GO" id="GO:0016787">
    <property type="term" value="F:hydrolase activity"/>
    <property type="evidence" value="ECO:0007669"/>
    <property type="project" value="UniProtKB-KW"/>
</dbReference>